<comment type="similarity">
    <text evidence="1">Belongs to the short-chain dehydrogenases/reductases (SDR) family.</text>
</comment>
<sequence length="245" mass="27021">MKMETKLNKKTLAIVTGAAKGNGKIIAESLDNSGAAVVRVDLLECGTSGKYFVGEVTDQALIQDVKAYCLKQEFNKLLLINNAGVTYPSEYPYPKEDWDRTIEVNLTAPYQWIECLTPLFAKVKDGSIINITSLGAELAFPNNPAYIASKGGLKMLTKFYAKSMGKYGVRVNNIGPGYIQTDMTKSSYSDEHIRENRESHTFLGRWGQPQDVANACLFLCSDESKYITGQDIYVDGGWTANGLVE</sequence>
<dbReference type="AlphaFoldDB" id="A0A382Y2T6"/>
<keyword evidence="2" id="KW-0560">Oxidoreductase</keyword>
<gene>
    <name evidence="3" type="ORF">METZ01_LOCUS430294</name>
</gene>
<dbReference type="PRINTS" id="PR00081">
    <property type="entry name" value="GDHRDH"/>
</dbReference>
<dbReference type="PANTHER" id="PTHR42760:SF133">
    <property type="entry name" value="3-OXOACYL-[ACYL-CARRIER-PROTEIN] REDUCTASE"/>
    <property type="match status" value="1"/>
</dbReference>
<proteinExistence type="inferred from homology"/>
<dbReference type="Gene3D" id="3.40.50.720">
    <property type="entry name" value="NAD(P)-binding Rossmann-like Domain"/>
    <property type="match status" value="1"/>
</dbReference>
<dbReference type="FunFam" id="3.40.50.720:FF:000084">
    <property type="entry name" value="Short-chain dehydrogenase reductase"/>
    <property type="match status" value="1"/>
</dbReference>
<name>A0A382Y2T6_9ZZZZ</name>
<accession>A0A382Y2T6</accession>
<dbReference type="SUPFAM" id="SSF51735">
    <property type="entry name" value="NAD(P)-binding Rossmann-fold domains"/>
    <property type="match status" value="1"/>
</dbReference>
<dbReference type="InterPro" id="IPR002347">
    <property type="entry name" value="SDR_fam"/>
</dbReference>
<dbReference type="PANTHER" id="PTHR42760">
    <property type="entry name" value="SHORT-CHAIN DEHYDROGENASES/REDUCTASES FAMILY MEMBER"/>
    <property type="match status" value="1"/>
</dbReference>
<reference evidence="3" key="1">
    <citation type="submission" date="2018-05" db="EMBL/GenBank/DDBJ databases">
        <authorList>
            <person name="Lanie J.A."/>
            <person name="Ng W.-L."/>
            <person name="Kazmierczak K.M."/>
            <person name="Andrzejewski T.M."/>
            <person name="Davidsen T.M."/>
            <person name="Wayne K.J."/>
            <person name="Tettelin H."/>
            <person name="Glass J.I."/>
            <person name="Rusch D."/>
            <person name="Podicherti R."/>
            <person name="Tsui H.-C.T."/>
            <person name="Winkler M.E."/>
        </authorList>
    </citation>
    <scope>NUCLEOTIDE SEQUENCE</scope>
</reference>
<evidence type="ECO:0000256" key="1">
    <source>
        <dbReference type="ARBA" id="ARBA00006484"/>
    </source>
</evidence>
<dbReference type="InterPro" id="IPR036291">
    <property type="entry name" value="NAD(P)-bd_dom_sf"/>
</dbReference>
<evidence type="ECO:0000313" key="3">
    <source>
        <dbReference type="EMBL" id="SVD77440.1"/>
    </source>
</evidence>
<dbReference type="Pfam" id="PF13561">
    <property type="entry name" value="adh_short_C2"/>
    <property type="match status" value="1"/>
</dbReference>
<dbReference type="EMBL" id="UINC01172387">
    <property type="protein sequence ID" value="SVD77440.1"/>
    <property type="molecule type" value="Genomic_DNA"/>
</dbReference>
<dbReference type="GO" id="GO:0016616">
    <property type="term" value="F:oxidoreductase activity, acting on the CH-OH group of donors, NAD or NADP as acceptor"/>
    <property type="evidence" value="ECO:0007669"/>
    <property type="project" value="TreeGrafter"/>
</dbReference>
<protein>
    <submittedName>
        <fullName evidence="3">Uncharacterized protein</fullName>
    </submittedName>
</protein>
<dbReference type="PRINTS" id="PR00080">
    <property type="entry name" value="SDRFAMILY"/>
</dbReference>
<organism evidence="3">
    <name type="scientific">marine metagenome</name>
    <dbReference type="NCBI Taxonomy" id="408172"/>
    <lineage>
        <taxon>unclassified sequences</taxon>
        <taxon>metagenomes</taxon>
        <taxon>ecological metagenomes</taxon>
    </lineage>
</organism>
<evidence type="ECO:0000256" key="2">
    <source>
        <dbReference type="ARBA" id="ARBA00023002"/>
    </source>
</evidence>